<dbReference type="InterPro" id="IPR011009">
    <property type="entry name" value="Kinase-like_dom_sf"/>
</dbReference>
<keyword evidence="3" id="KW-1185">Reference proteome</keyword>
<dbReference type="Proteomes" id="UP000317371">
    <property type="component" value="Unassembled WGS sequence"/>
</dbReference>
<dbReference type="EMBL" id="VIGC01000016">
    <property type="protein sequence ID" value="TQE95112.1"/>
    <property type="molecule type" value="Genomic_DNA"/>
</dbReference>
<dbReference type="Gene3D" id="3.30.200.20">
    <property type="entry name" value="Phosphorylase Kinase, domain 1"/>
    <property type="match status" value="1"/>
</dbReference>
<dbReference type="InterPro" id="IPR052898">
    <property type="entry name" value="ACAD10-like"/>
</dbReference>
<protein>
    <submittedName>
        <fullName evidence="2">Phosphotransferase family protein</fullName>
    </submittedName>
</protein>
<dbReference type="PANTHER" id="PTHR47829">
    <property type="entry name" value="HYDROLASE, PUTATIVE (AFU_ORTHOLOGUE AFUA_1G12880)-RELATED"/>
    <property type="match status" value="1"/>
</dbReference>
<dbReference type="RefSeq" id="WP_141610603.1">
    <property type="nucleotide sequence ID" value="NZ_VIGC02000016.1"/>
</dbReference>
<comment type="caution">
    <text evidence="2">The sequence shown here is derived from an EMBL/GenBank/DDBJ whole genome shotgun (WGS) entry which is preliminary data.</text>
</comment>
<dbReference type="InParanoid" id="A0A540VEI3"/>
<name>A0A540VEI3_9CHLR</name>
<keyword evidence="2" id="KW-0808">Transferase</keyword>
<evidence type="ECO:0000313" key="3">
    <source>
        <dbReference type="Proteomes" id="UP000317371"/>
    </source>
</evidence>
<feature type="domain" description="Aminoglycoside phosphotransferase" evidence="1">
    <location>
        <begin position="38"/>
        <end position="269"/>
    </location>
</feature>
<dbReference type="OrthoDB" id="3806873at2"/>
<evidence type="ECO:0000313" key="2">
    <source>
        <dbReference type="EMBL" id="TQE95112.1"/>
    </source>
</evidence>
<dbReference type="Pfam" id="PF01636">
    <property type="entry name" value="APH"/>
    <property type="match status" value="1"/>
</dbReference>
<gene>
    <name evidence="2" type="ORF">FKZ61_13160</name>
</gene>
<accession>A0A540VEI3</accession>
<reference evidence="2 3" key="1">
    <citation type="submission" date="2019-06" db="EMBL/GenBank/DDBJ databases">
        <title>Genome sequence of Litorilinea aerophila BAA-2444.</title>
        <authorList>
            <person name="Maclea K.S."/>
            <person name="Maurais E.G."/>
            <person name="Iannazzi L.C."/>
        </authorList>
    </citation>
    <scope>NUCLEOTIDE SEQUENCE [LARGE SCALE GENOMIC DNA]</scope>
    <source>
        <strain evidence="2 3">ATCC BAA-2444</strain>
    </source>
</reference>
<dbReference type="PANTHER" id="PTHR47829:SF1">
    <property type="entry name" value="HAD FAMILY PHOSPHATASE"/>
    <property type="match status" value="1"/>
</dbReference>
<dbReference type="CDD" id="cd05154">
    <property type="entry name" value="ACAD10_11_N-like"/>
    <property type="match status" value="1"/>
</dbReference>
<dbReference type="InterPro" id="IPR002575">
    <property type="entry name" value="Aminoglycoside_PTrfase"/>
</dbReference>
<dbReference type="AlphaFoldDB" id="A0A540VEI3"/>
<dbReference type="Gene3D" id="3.90.1200.10">
    <property type="match status" value="1"/>
</dbReference>
<dbReference type="InterPro" id="IPR041726">
    <property type="entry name" value="ACAD10_11_N"/>
</dbReference>
<organism evidence="2 3">
    <name type="scientific">Litorilinea aerophila</name>
    <dbReference type="NCBI Taxonomy" id="1204385"/>
    <lineage>
        <taxon>Bacteria</taxon>
        <taxon>Bacillati</taxon>
        <taxon>Chloroflexota</taxon>
        <taxon>Caldilineae</taxon>
        <taxon>Caldilineales</taxon>
        <taxon>Caldilineaceae</taxon>
        <taxon>Litorilinea</taxon>
    </lineage>
</organism>
<evidence type="ECO:0000259" key="1">
    <source>
        <dbReference type="Pfam" id="PF01636"/>
    </source>
</evidence>
<dbReference type="SUPFAM" id="SSF56112">
    <property type="entry name" value="Protein kinase-like (PK-like)"/>
    <property type="match status" value="1"/>
</dbReference>
<dbReference type="GO" id="GO:0016740">
    <property type="term" value="F:transferase activity"/>
    <property type="evidence" value="ECO:0007669"/>
    <property type="project" value="UniProtKB-KW"/>
</dbReference>
<sequence>MDPLDRPGPVRPGEDLPVEVLARYLQSHLPGVDGPLSVAQFPHGYSNRTYLLRMGGRELVLRRPPPGVAERSAHDMGREYRVLSGLAQVYDKVPRPLHYCADPEVIGAPFYVMERVQGLVLRAEAPSPVPLSPDLMARLSRSTVDNLARIHRLDYQAAGLGDLGRPTGYVARQIQGWTRRYRAVQTEELPGLEDALAWLAREMPPETDAALIHNDYKYDNLVLNPADPARILAVLDWEMCTVGDPLMDLGTTLAYWTEPGDPEPLVALFGLTALPGNLDRQQLVERYGEQSDRPIPAPFFYYIYGLVKVAVILQQLYHRYRQGLADEARYGRLNEAVRSCSQMLIWAFDKGRIHRLSAG</sequence>
<proteinExistence type="predicted"/>